<dbReference type="GeneID" id="25728197"/>
<proteinExistence type="predicted"/>
<feature type="compositionally biased region" description="Low complexity" evidence="1">
    <location>
        <begin position="104"/>
        <end position="131"/>
    </location>
</feature>
<dbReference type="InterPro" id="IPR029058">
    <property type="entry name" value="AB_hydrolase_fold"/>
</dbReference>
<dbReference type="Gene3D" id="3.40.50.1820">
    <property type="entry name" value="alpha/beta hydrolase"/>
    <property type="match status" value="1"/>
</dbReference>
<dbReference type="Proteomes" id="UP000054498">
    <property type="component" value="Unassembled WGS sequence"/>
</dbReference>
<dbReference type="PANTHER" id="PTHR48098:SF6">
    <property type="entry name" value="FERRI-BACILLIBACTIN ESTERASE BESA"/>
    <property type="match status" value="1"/>
</dbReference>
<feature type="non-terminal residue" evidence="2">
    <location>
        <position position="327"/>
    </location>
</feature>
<dbReference type="SUPFAM" id="SSF53474">
    <property type="entry name" value="alpha/beta-Hydrolases"/>
    <property type="match status" value="1"/>
</dbReference>
<accession>A0A0D2KMP7</accession>
<gene>
    <name evidence="2" type="ORF">MNEG_10980</name>
</gene>
<dbReference type="Pfam" id="PF00756">
    <property type="entry name" value="Esterase"/>
    <property type="match status" value="1"/>
</dbReference>
<protein>
    <submittedName>
        <fullName evidence="2">Putative esterase</fullName>
    </submittedName>
</protein>
<keyword evidence="3" id="KW-1185">Reference proteome</keyword>
<evidence type="ECO:0000256" key="1">
    <source>
        <dbReference type="SAM" id="MobiDB-lite"/>
    </source>
</evidence>
<sequence>MRRAPGCPGGTAARGSSASTNCPLRRGAPCGAPRAPGRGRRADGVSRPPGALFIPAAHVDAPPGPAPFATLPSSPEPAAPQQAPGSHAQAGDSSAAAVPLPPHEAQQLGPEHQQQQQHAAAGAALQATTEAAEPFSRAGSVPLAGGVLELVRLEGDRLLRVWLPPGYTRTEASRNPYPLLLLNDGQNLFSDALSFSGASWRAADTASRLITSGELPPFCVVGIDHAGAERSRDYLPYKPGTGPGGFRPDAADWPGGGVEAYMTRVMDEVVPWLASAYGTAPGGPGLAFGGSSFGGVCALWAAMRYPERLGAALVESPSLWFADENFL</sequence>
<reference evidence="2 3" key="1">
    <citation type="journal article" date="2013" name="BMC Genomics">
        <title>Reconstruction of the lipid metabolism for the microalga Monoraphidium neglectum from its genome sequence reveals characteristics suitable for biofuel production.</title>
        <authorList>
            <person name="Bogen C."/>
            <person name="Al-Dilaimi A."/>
            <person name="Albersmeier A."/>
            <person name="Wichmann J."/>
            <person name="Grundmann M."/>
            <person name="Rupp O."/>
            <person name="Lauersen K.J."/>
            <person name="Blifernez-Klassen O."/>
            <person name="Kalinowski J."/>
            <person name="Goesmann A."/>
            <person name="Mussgnug J.H."/>
            <person name="Kruse O."/>
        </authorList>
    </citation>
    <scope>NUCLEOTIDE SEQUENCE [LARGE SCALE GENOMIC DNA]</scope>
    <source>
        <strain evidence="2 3">SAG 48.87</strain>
    </source>
</reference>
<dbReference type="PANTHER" id="PTHR48098">
    <property type="entry name" value="ENTEROCHELIN ESTERASE-RELATED"/>
    <property type="match status" value="1"/>
</dbReference>
<name>A0A0D2KMP7_9CHLO</name>
<dbReference type="OrthoDB" id="446683at2759"/>
<dbReference type="EMBL" id="KK102760">
    <property type="protein sequence ID" value="KIY96983.1"/>
    <property type="molecule type" value="Genomic_DNA"/>
</dbReference>
<dbReference type="RefSeq" id="XP_013896003.1">
    <property type="nucleotide sequence ID" value="XM_014040549.1"/>
</dbReference>
<evidence type="ECO:0000313" key="2">
    <source>
        <dbReference type="EMBL" id="KIY96983.1"/>
    </source>
</evidence>
<dbReference type="KEGG" id="mng:MNEG_10980"/>
<dbReference type="InterPro" id="IPR050583">
    <property type="entry name" value="Mycobacterial_A85_antigen"/>
</dbReference>
<dbReference type="InterPro" id="IPR000801">
    <property type="entry name" value="Esterase-like"/>
</dbReference>
<dbReference type="AlphaFoldDB" id="A0A0D2KMP7"/>
<feature type="region of interest" description="Disordered" evidence="1">
    <location>
        <begin position="1"/>
        <end position="131"/>
    </location>
</feature>
<organism evidence="2 3">
    <name type="scientific">Monoraphidium neglectum</name>
    <dbReference type="NCBI Taxonomy" id="145388"/>
    <lineage>
        <taxon>Eukaryota</taxon>
        <taxon>Viridiplantae</taxon>
        <taxon>Chlorophyta</taxon>
        <taxon>core chlorophytes</taxon>
        <taxon>Chlorophyceae</taxon>
        <taxon>CS clade</taxon>
        <taxon>Sphaeropleales</taxon>
        <taxon>Selenastraceae</taxon>
        <taxon>Monoraphidium</taxon>
    </lineage>
</organism>
<feature type="compositionally biased region" description="Low complexity" evidence="1">
    <location>
        <begin position="23"/>
        <end position="36"/>
    </location>
</feature>
<evidence type="ECO:0000313" key="3">
    <source>
        <dbReference type="Proteomes" id="UP000054498"/>
    </source>
</evidence>